<accession>A0A9W7EC27</accession>
<feature type="region of interest" description="Disordered" evidence="1">
    <location>
        <begin position="34"/>
        <end position="54"/>
    </location>
</feature>
<dbReference type="Proteomes" id="UP001162640">
    <property type="component" value="Unassembled WGS sequence"/>
</dbReference>
<sequence>MSSPSSASIPVSLQTLQAHRTELQSRLLTFLNNSSADNSNGNSNSSNSADSSSGSSGSSFLNLPQLCTPLLADLQKLHSLYSSTLEKVESYESTLTLKSENLTALLHQLTANHKTYTSRLSQSHTNTLHSNLDTYDPITQSILLTLFSLRTPPPLNLSQTTNTFITSQKLCLQKDLNNLNALTSLFYLKQHSVILKIYQQHYNDDINIKSLTLNFSASNNEEKLDSVIKYLNKSSSLITSKYLKFFQTLKSFYGLDSSLVESYILPSLLNPLKTFVNITSTTFNVKEYKVVTESVKGIQGLLGEDNVLKFFRTDVWYHMVAKRLEFDFFKCVGEEGKVVWSGIIRPIKGDEYLEEERYRFFNLSLTFLNVYRAYAEGVVEKGGEVDLTQKVYNVLEYCKLHLKEVDDDSLTVVGEILREVEKEIEGTKIIVKEYVTEKVKGRVETVLKQMDGISSRYRHTETSVTGAGKYTSLALSYLGPLDTLREGAGKECDKVFWRKVEEVERRVEEDNRRYVVEALGGGYVVDHDYAVGATVVGGGYVSIDQLLWYIDLLSYLFTKKFVVGVASYLTWPSTSFARKITSTHHLWSIPLILYQSQINLGGIHSILISYVFTATSATLSRILIPNKILWKGEEVYLNVNLGHEVWKDVNKFTFIRIESRTFWGYLIRLCGKWCGFNTVCYGVMWVFIELGKIIFAK</sequence>
<evidence type="ECO:0000256" key="1">
    <source>
        <dbReference type="SAM" id="MobiDB-lite"/>
    </source>
</evidence>
<name>A0A9W7EC27_9STRA</name>
<evidence type="ECO:0000313" key="3">
    <source>
        <dbReference type="Proteomes" id="UP001162640"/>
    </source>
</evidence>
<dbReference type="AlphaFoldDB" id="A0A9W7EC27"/>
<proteinExistence type="predicted"/>
<gene>
    <name evidence="2" type="ORF">TL16_g05957</name>
</gene>
<protein>
    <submittedName>
        <fullName evidence="2">Uncharacterized protein</fullName>
    </submittedName>
</protein>
<reference evidence="3" key="1">
    <citation type="journal article" date="2023" name="Commun. Biol.">
        <title>Genome analysis of Parmales, the sister group of diatoms, reveals the evolutionary specialization of diatoms from phago-mixotrophs to photoautotrophs.</title>
        <authorList>
            <person name="Ban H."/>
            <person name="Sato S."/>
            <person name="Yoshikawa S."/>
            <person name="Yamada K."/>
            <person name="Nakamura Y."/>
            <person name="Ichinomiya M."/>
            <person name="Sato N."/>
            <person name="Blanc-Mathieu R."/>
            <person name="Endo H."/>
            <person name="Kuwata A."/>
            <person name="Ogata H."/>
        </authorList>
    </citation>
    <scope>NUCLEOTIDE SEQUENCE [LARGE SCALE GENOMIC DNA]</scope>
</reference>
<dbReference type="EMBL" id="BLQM01000177">
    <property type="protein sequence ID" value="GMH72590.1"/>
    <property type="molecule type" value="Genomic_DNA"/>
</dbReference>
<organism evidence="2 3">
    <name type="scientific">Triparma laevis f. inornata</name>
    <dbReference type="NCBI Taxonomy" id="1714386"/>
    <lineage>
        <taxon>Eukaryota</taxon>
        <taxon>Sar</taxon>
        <taxon>Stramenopiles</taxon>
        <taxon>Ochrophyta</taxon>
        <taxon>Bolidophyceae</taxon>
        <taxon>Parmales</taxon>
        <taxon>Triparmaceae</taxon>
        <taxon>Triparma</taxon>
    </lineage>
</organism>
<comment type="caution">
    <text evidence="2">The sequence shown here is derived from an EMBL/GenBank/DDBJ whole genome shotgun (WGS) entry which is preliminary data.</text>
</comment>
<evidence type="ECO:0000313" key="2">
    <source>
        <dbReference type="EMBL" id="GMH72590.1"/>
    </source>
</evidence>